<dbReference type="AlphaFoldDB" id="A0A5N0E9Z8"/>
<sequence length="128" mass="15093">MCRRWRPKDLYSPRRWRRNSRRARTVERDLPTVWRALTDPDLLEQWLLRPTGFTASVGTRFRFTTPASSIDEISCEVLAARRCVQLTYSWMYSRAPARWIVDWTIRPQGSGTNSRAMVGYVGDPERRS</sequence>
<name>A0A5N0E9Z8_9NOCA</name>
<dbReference type="Pfam" id="PF08327">
    <property type="entry name" value="AHSA1"/>
    <property type="match status" value="1"/>
</dbReference>
<proteinExistence type="inferred from homology"/>
<dbReference type="OrthoDB" id="9803476at2"/>
<dbReference type="InterPro" id="IPR023393">
    <property type="entry name" value="START-like_dom_sf"/>
</dbReference>
<dbReference type="Proteomes" id="UP000323876">
    <property type="component" value="Unassembled WGS sequence"/>
</dbReference>
<feature type="domain" description="Activator of Hsp90 ATPase homologue 1/2-like C-terminal" evidence="2">
    <location>
        <begin position="32"/>
        <end position="115"/>
    </location>
</feature>
<keyword evidence="4" id="KW-1185">Reference proteome</keyword>
<reference evidence="3 4" key="1">
    <citation type="submission" date="2019-09" db="EMBL/GenBank/DDBJ databases">
        <authorList>
            <person name="Wang X."/>
        </authorList>
    </citation>
    <scope>NUCLEOTIDE SEQUENCE [LARGE SCALE GENOMIC DNA]</scope>
    <source>
        <strain evidence="3 4">CICC 11023</strain>
    </source>
</reference>
<dbReference type="Gene3D" id="3.30.530.20">
    <property type="match status" value="1"/>
</dbReference>
<dbReference type="InterPro" id="IPR013538">
    <property type="entry name" value="ASHA1/2-like_C"/>
</dbReference>
<protein>
    <recommendedName>
        <fullName evidence="2">Activator of Hsp90 ATPase homologue 1/2-like C-terminal domain-containing protein</fullName>
    </recommendedName>
</protein>
<evidence type="ECO:0000313" key="3">
    <source>
        <dbReference type="EMBL" id="KAA8884351.1"/>
    </source>
</evidence>
<dbReference type="RefSeq" id="WP_150406330.1">
    <property type="nucleotide sequence ID" value="NZ_VXLC01000021.1"/>
</dbReference>
<organism evidence="3 4">
    <name type="scientific">Nocardia colli</name>
    <dbReference type="NCBI Taxonomy" id="2545717"/>
    <lineage>
        <taxon>Bacteria</taxon>
        <taxon>Bacillati</taxon>
        <taxon>Actinomycetota</taxon>
        <taxon>Actinomycetes</taxon>
        <taxon>Mycobacteriales</taxon>
        <taxon>Nocardiaceae</taxon>
        <taxon>Nocardia</taxon>
    </lineage>
</organism>
<dbReference type="SUPFAM" id="SSF55961">
    <property type="entry name" value="Bet v1-like"/>
    <property type="match status" value="1"/>
</dbReference>
<comment type="similarity">
    <text evidence="1">Belongs to the AHA1 family.</text>
</comment>
<evidence type="ECO:0000259" key="2">
    <source>
        <dbReference type="Pfam" id="PF08327"/>
    </source>
</evidence>
<gene>
    <name evidence="3" type="ORF">F3087_34640</name>
</gene>
<accession>A0A5N0E9Z8</accession>
<evidence type="ECO:0000256" key="1">
    <source>
        <dbReference type="ARBA" id="ARBA00006817"/>
    </source>
</evidence>
<evidence type="ECO:0000313" key="4">
    <source>
        <dbReference type="Proteomes" id="UP000323876"/>
    </source>
</evidence>
<comment type="caution">
    <text evidence="3">The sequence shown here is derived from an EMBL/GenBank/DDBJ whole genome shotgun (WGS) entry which is preliminary data.</text>
</comment>
<dbReference type="EMBL" id="VXLC01000021">
    <property type="protein sequence ID" value="KAA8884351.1"/>
    <property type="molecule type" value="Genomic_DNA"/>
</dbReference>